<feature type="region of interest" description="Disordered" evidence="1">
    <location>
        <begin position="185"/>
        <end position="213"/>
    </location>
</feature>
<dbReference type="KEGG" id="stac:ABII15_05670"/>
<evidence type="ECO:0000256" key="1">
    <source>
        <dbReference type="SAM" id="MobiDB-lite"/>
    </source>
</evidence>
<proteinExistence type="predicted"/>
<reference evidence="2" key="1">
    <citation type="submission" date="2024-06" db="EMBL/GenBank/DDBJ databases">
        <title>Streptomyces sp. strain HUAS MG91 genome sequences.</title>
        <authorList>
            <person name="Mo P."/>
        </authorList>
    </citation>
    <scope>NUCLEOTIDE SEQUENCE</scope>
    <source>
        <strain evidence="2">HUAS MG91</strain>
    </source>
</reference>
<organism evidence="2">
    <name type="scientific">Streptomyces tabacisoli</name>
    <dbReference type="NCBI Taxonomy" id="3156398"/>
    <lineage>
        <taxon>Bacteria</taxon>
        <taxon>Bacillati</taxon>
        <taxon>Actinomycetota</taxon>
        <taxon>Actinomycetes</taxon>
        <taxon>Kitasatosporales</taxon>
        <taxon>Streptomycetaceae</taxon>
        <taxon>Streptomyces</taxon>
    </lineage>
</organism>
<protein>
    <submittedName>
        <fullName evidence="2">Uncharacterized protein</fullName>
    </submittedName>
</protein>
<accession>A0AAU8IMQ7</accession>
<gene>
    <name evidence="2" type="ORF">ABII15_05670</name>
</gene>
<sequence length="213" mass="22730">MAPTHRPARTITAVPTRAACPAATRSPVQALEAAFLALAAEPVPLTLPAHLLGETEAAPVLPVDQFRSRLAHPSTAPFCRAQAWQEVAGRAQERGAPWDLVAVALTVPVLHRMLARLARPAQLERAELEQEALAAVAGALRTVDVERADVGRELFSAADRAVNRLAYAARRRDRHETSATALHLGRRAHPAAGQLTSPAETSGASWPARSQRG</sequence>
<dbReference type="EMBL" id="CP159534">
    <property type="protein sequence ID" value="XCJ69481.1"/>
    <property type="molecule type" value="Genomic_DNA"/>
</dbReference>
<feature type="compositionally biased region" description="Polar residues" evidence="1">
    <location>
        <begin position="194"/>
        <end position="204"/>
    </location>
</feature>
<dbReference type="RefSeq" id="WP_353941168.1">
    <property type="nucleotide sequence ID" value="NZ_CP159534.1"/>
</dbReference>
<dbReference type="AlphaFoldDB" id="A0AAU8IMQ7"/>
<evidence type="ECO:0000313" key="2">
    <source>
        <dbReference type="EMBL" id="XCJ69481.1"/>
    </source>
</evidence>
<name>A0AAU8IMQ7_9ACTN</name>